<dbReference type="EMBL" id="CASHTH010004267">
    <property type="protein sequence ID" value="CAI8055274.1"/>
    <property type="molecule type" value="Genomic_DNA"/>
</dbReference>
<organism evidence="4 5">
    <name type="scientific">Geodia barretti</name>
    <name type="common">Barrett's horny sponge</name>
    <dbReference type="NCBI Taxonomy" id="519541"/>
    <lineage>
        <taxon>Eukaryota</taxon>
        <taxon>Metazoa</taxon>
        <taxon>Porifera</taxon>
        <taxon>Demospongiae</taxon>
        <taxon>Heteroscleromorpha</taxon>
        <taxon>Tetractinellida</taxon>
        <taxon>Astrophorina</taxon>
        <taxon>Geodiidae</taxon>
        <taxon>Geodia</taxon>
    </lineage>
</organism>
<dbReference type="InterPro" id="IPR019734">
    <property type="entry name" value="TPR_rpt"/>
</dbReference>
<feature type="region of interest" description="Disordered" evidence="2">
    <location>
        <begin position="79"/>
        <end position="101"/>
    </location>
</feature>
<reference evidence="4" key="1">
    <citation type="submission" date="2023-03" db="EMBL/GenBank/DDBJ databases">
        <authorList>
            <person name="Steffen K."/>
            <person name="Cardenas P."/>
        </authorList>
    </citation>
    <scope>NUCLEOTIDE SEQUENCE</scope>
</reference>
<comment type="caution">
    <text evidence="4">The sequence shown here is derived from an EMBL/GenBank/DDBJ whole genome shotgun (WGS) entry which is preliminary data.</text>
</comment>
<dbReference type="InterPro" id="IPR056413">
    <property type="entry name" value="TPR_CcmH_CycH"/>
</dbReference>
<feature type="compositionally biased region" description="Polar residues" evidence="2">
    <location>
        <begin position="87"/>
        <end position="96"/>
    </location>
</feature>
<dbReference type="Pfam" id="PF23914">
    <property type="entry name" value="TPR_CcmH_CycH"/>
    <property type="match status" value="1"/>
</dbReference>
<evidence type="ECO:0000256" key="1">
    <source>
        <dbReference type="PROSITE-ProRule" id="PRU00339"/>
    </source>
</evidence>
<proteinExistence type="predicted"/>
<dbReference type="InterPro" id="IPR011990">
    <property type="entry name" value="TPR-like_helical_dom_sf"/>
</dbReference>
<accession>A0AA35TW23</accession>
<protein>
    <submittedName>
        <fullName evidence="4">Cytochrome c-type biogenesis protein CycH</fullName>
    </submittedName>
</protein>
<feature type="domain" description="Cytochrome c-type biogenesis protein H TPR" evidence="3">
    <location>
        <begin position="12"/>
        <end position="74"/>
    </location>
</feature>
<keyword evidence="1" id="KW-0802">TPR repeat</keyword>
<dbReference type="SUPFAM" id="SSF48452">
    <property type="entry name" value="TPR-like"/>
    <property type="match status" value="1"/>
</dbReference>
<name>A0AA35TW23_GEOBA</name>
<dbReference type="AlphaFoldDB" id="A0AA35TW23"/>
<dbReference type="PROSITE" id="PS50005">
    <property type="entry name" value="TPR"/>
    <property type="match status" value="1"/>
</dbReference>
<feature type="repeat" description="TPR" evidence="1">
    <location>
        <begin position="28"/>
        <end position="61"/>
    </location>
</feature>
<evidence type="ECO:0000259" key="3">
    <source>
        <dbReference type="Pfam" id="PF23914"/>
    </source>
</evidence>
<gene>
    <name evidence="4" type="ORF">GBAR_LOCUS30193</name>
</gene>
<dbReference type="Proteomes" id="UP001174909">
    <property type="component" value="Unassembled WGS sequence"/>
</dbReference>
<dbReference type="SMART" id="SM00028">
    <property type="entry name" value="TPR"/>
    <property type="match status" value="1"/>
</dbReference>
<evidence type="ECO:0000313" key="5">
    <source>
        <dbReference type="Proteomes" id="UP001174909"/>
    </source>
</evidence>
<sequence>MSPDERMEMIRGMVEGLAARLEENPDDAQGWRRLARSYAVLGEPEKALDTLRRAVEFAPDDLATLHAYARALTGDIGANPHRRRRLSQSMNESSRSIPPMGRHSEGIFGVYDAGIVGTSTNDITITGVGARIKF</sequence>
<evidence type="ECO:0000256" key="2">
    <source>
        <dbReference type="SAM" id="MobiDB-lite"/>
    </source>
</evidence>
<keyword evidence="5" id="KW-1185">Reference proteome</keyword>
<dbReference type="Gene3D" id="1.25.40.10">
    <property type="entry name" value="Tetratricopeptide repeat domain"/>
    <property type="match status" value="1"/>
</dbReference>
<evidence type="ECO:0000313" key="4">
    <source>
        <dbReference type="EMBL" id="CAI8055274.1"/>
    </source>
</evidence>